<gene>
    <name evidence="2" type="ORF">SDC9_78477</name>
</gene>
<dbReference type="EMBL" id="VSSQ01006214">
    <property type="protein sequence ID" value="MPM31920.1"/>
    <property type="molecule type" value="Genomic_DNA"/>
</dbReference>
<feature type="transmembrane region" description="Helical" evidence="1">
    <location>
        <begin position="86"/>
        <end position="107"/>
    </location>
</feature>
<evidence type="ECO:0000256" key="1">
    <source>
        <dbReference type="SAM" id="Phobius"/>
    </source>
</evidence>
<dbReference type="AlphaFoldDB" id="A0A644YTL2"/>
<keyword evidence="1" id="KW-0812">Transmembrane</keyword>
<name>A0A644YTL2_9ZZZZ</name>
<keyword evidence="1" id="KW-1133">Transmembrane helix</keyword>
<comment type="caution">
    <text evidence="2">The sequence shown here is derived from an EMBL/GenBank/DDBJ whole genome shotgun (WGS) entry which is preliminary data.</text>
</comment>
<accession>A0A644YTL2</accession>
<sequence length="155" mass="17769">MIFHRSAESRKNFITYGRCQQSRNVIWRINSILVSSQCTIRIAVLLCLVFNVQTCHKLIFQSHVPLAKLHVSTDNRSQPPSGLIQIKFQTIQCLIGNIVFILILYICSKIAGISTREVVHTTTTKHRQPIIYFIRNTKLRCINKLTTFHSGSNCI</sequence>
<organism evidence="2">
    <name type="scientific">bioreactor metagenome</name>
    <dbReference type="NCBI Taxonomy" id="1076179"/>
    <lineage>
        <taxon>unclassified sequences</taxon>
        <taxon>metagenomes</taxon>
        <taxon>ecological metagenomes</taxon>
    </lineage>
</organism>
<keyword evidence="1" id="KW-0472">Membrane</keyword>
<reference evidence="2" key="1">
    <citation type="submission" date="2019-08" db="EMBL/GenBank/DDBJ databases">
        <authorList>
            <person name="Kucharzyk K."/>
            <person name="Murdoch R.W."/>
            <person name="Higgins S."/>
            <person name="Loffler F."/>
        </authorList>
    </citation>
    <scope>NUCLEOTIDE SEQUENCE</scope>
</reference>
<proteinExistence type="predicted"/>
<protein>
    <submittedName>
        <fullName evidence="2">Uncharacterized protein</fullName>
    </submittedName>
</protein>
<evidence type="ECO:0000313" key="2">
    <source>
        <dbReference type="EMBL" id="MPM31920.1"/>
    </source>
</evidence>